<dbReference type="Gene3D" id="2.60.120.10">
    <property type="entry name" value="Jelly Rolls"/>
    <property type="match status" value="1"/>
</dbReference>
<dbReference type="RefSeq" id="WP_201872844.1">
    <property type="nucleotide sequence ID" value="NZ_JAEHIM010000067.1"/>
</dbReference>
<accession>A0AA42VCQ3</accession>
<comment type="caution">
    <text evidence="2">The sequence shown here is derived from an EMBL/GenBank/DDBJ whole genome shotgun (WGS) entry which is preliminary data.</text>
</comment>
<dbReference type="Pfam" id="PF05523">
    <property type="entry name" value="FdtA"/>
    <property type="match status" value="1"/>
</dbReference>
<dbReference type="InterPro" id="IPR011051">
    <property type="entry name" value="RmlC_Cupin_sf"/>
</dbReference>
<proteinExistence type="predicted"/>
<dbReference type="EMBL" id="JAOCFT010000001">
    <property type="protein sequence ID" value="MDH1898768.1"/>
    <property type="molecule type" value="Genomic_DNA"/>
</dbReference>
<sequence length="135" mass="15443">MELIKLIDFPVLGDERGSLLALEGNKNIPFDIKRVYYIYGTQNGVARGFHAHKELKQVAICLNGSCRFVMDNGIEKSDVVLNSPSQGLLIDTMQWHEMYDFSSDCILLVLASNVYDEADYIRNYDDFLTFAKRHD</sequence>
<dbReference type="SUPFAM" id="SSF51182">
    <property type="entry name" value="RmlC-like cupins"/>
    <property type="match status" value="1"/>
</dbReference>
<dbReference type="InterPro" id="IPR008894">
    <property type="entry name" value="QdtA_cupin_dom"/>
</dbReference>
<name>A0AA42VCQ3_AERCA</name>
<reference evidence="2" key="1">
    <citation type="submission" date="2022-09" db="EMBL/GenBank/DDBJ databases">
        <title>Intensive care unit water sources are persistently colonized with multi-drug resistant bacteria and are the site of extensive horizontal gene transfer of antibiotic resistance genes.</title>
        <authorList>
            <person name="Diorio-Toth L."/>
        </authorList>
    </citation>
    <scope>NUCLEOTIDE SEQUENCE</scope>
    <source>
        <strain evidence="2">GD03796</strain>
    </source>
</reference>
<feature type="domain" description="Sugar 3,4-ketoisomerase QdtA cupin" evidence="1">
    <location>
        <begin position="4"/>
        <end position="131"/>
    </location>
</feature>
<gene>
    <name evidence="2" type="ORF">N5I07_14605</name>
</gene>
<protein>
    <submittedName>
        <fullName evidence="2">FdtA/QdtA family cupin domain-containing protein</fullName>
    </submittedName>
</protein>
<dbReference type="InterPro" id="IPR014710">
    <property type="entry name" value="RmlC-like_jellyroll"/>
</dbReference>
<dbReference type="AlphaFoldDB" id="A0AA42VCQ3"/>
<evidence type="ECO:0000259" key="1">
    <source>
        <dbReference type="Pfam" id="PF05523"/>
    </source>
</evidence>
<evidence type="ECO:0000313" key="3">
    <source>
        <dbReference type="Proteomes" id="UP001160758"/>
    </source>
</evidence>
<evidence type="ECO:0000313" key="2">
    <source>
        <dbReference type="EMBL" id="MDH1898768.1"/>
    </source>
</evidence>
<organism evidence="2 3">
    <name type="scientific">Aeromonas caviae</name>
    <name type="common">Aeromonas punctata</name>
    <dbReference type="NCBI Taxonomy" id="648"/>
    <lineage>
        <taxon>Bacteria</taxon>
        <taxon>Pseudomonadati</taxon>
        <taxon>Pseudomonadota</taxon>
        <taxon>Gammaproteobacteria</taxon>
        <taxon>Aeromonadales</taxon>
        <taxon>Aeromonadaceae</taxon>
        <taxon>Aeromonas</taxon>
    </lineage>
</organism>
<dbReference type="Proteomes" id="UP001160758">
    <property type="component" value="Unassembled WGS sequence"/>
</dbReference>
<dbReference type="CDD" id="cd20292">
    <property type="entry name" value="cupin_QdtA-like"/>
    <property type="match status" value="1"/>
</dbReference>